<reference evidence="2 3" key="1">
    <citation type="journal article" date="2023" name="Microorganisms">
        <title>Thiorhodovibrio frisius and Trv. litoralis spp. nov., Two Novel Members from a Clade of Fastidious Purple Sulfur Bacteria That Exhibit Unique Red-Shifted Light-Harvesting Capabilities.</title>
        <authorList>
            <person name="Methner A."/>
            <person name="Kuzyk S.B."/>
            <person name="Petersen J."/>
            <person name="Bauer S."/>
            <person name="Brinkmann H."/>
            <person name="Sichau K."/>
            <person name="Wanner G."/>
            <person name="Wolf J."/>
            <person name="Neumann-Schaal M."/>
            <person name="Henke P."/>
            <person name="Tank M."/>
            <person name="Sproer C."/>
            <person name="Bunk B."/>
            <person name="Overmann J."/>
        </authorList>
    </citation>
    <scope>NUCLEOTIDE SEQUENCE [LARGE SCALE GENOMIC DNA]</scope>
    <source>
        <strain evidence="2 3">DSM 6702</strain>
    </source>
</reference>
<sequence length="148" mass="16926">MNDTLSKIRQKAGQSGESQMLQKESKDSTAAMRAKAAEPLMTAFRDIQNEFVKIDLLKQIWPNDFDRRNDRLGGLVAEILGDPRFPHGIKLMVPGGFRSFSVDLSTDGTLCYSSAREPHSGRAQYVHFQNEEQWMEFFYKTMAYILEV</sequence>
<keyword evidence="3" id="KW-1185">Reference proteome</keyword>
<evidence type="ECO:0000313" key="3">
    <source>
        <dbReference type="Proteomes" id="UP001432180"/>
    </source>
</evidence>
<proteinExistence type="predicted"/>
<evidence type="ECO:0000256" key="1">
    <source>
        <dbReference type="SAM" id="MobiDB-lite"/>
    </source>
</evidence>
<dbReference type="RefSeq" id="WP_328986432.1">
    <property type="nucleotide sequence ID" value="NZ_CP121472.1"/>
</dbReference>
<dbReference type="Proteomes" id="UP001432180">
    <property type="component" value="Chromosome"/>
</dbReference>
<feature type="compositionally biased region" description="Polar residues" evidence="1">
    <location>
        <begin position="1"/>
        <end position="22"/>
    </location>
</feature>
<accession>A0ABZ0S6F2</accession>
<dbReference type="EMBL" id="CP121472">
    <property type="protein sequence ID" value="WPL15884.1"/>
    <property type="molecule type" value="Genomic_DNA"/>
</dbReference>
<evidence type="ECO:0000313" key="2">
    <source>
        <dbReference type="EMBL" id="WPL15884.1"/>
    </source>
</evidence>
<organism evidence="2 3">
    <name type="scientific">Thiorhodovibrio winogradskyi</name>
    <dbReference type="NCBI Taxonomy" id="77007"/>
    <lineage>
        <taxon>Bacteria</taxon>
        <taxon>Pseudomonadati</taxon>
        <taxon>Pseudomonadota</taxon>
        <taxon>Gammaproteobacteria</taxon>
        <taxon>Chromatiales</taxon>
        <taxon>Chromatiaceae</taxon>
        <taxon>Thiorhodovibrio</taxon>
    </lineage>
</organism>
<name>A0ABZ0S6F2_9GAMM</name>
<gene>
    <name evidence="2" type="ORF">Thiowin_00813</name>
</gene>
<protein>
    <submittedName>
        <fullName evidence="2">Uncharacterized protein</fullName>
    </submittedName>
</protein>
<feature type="region of interest" description="Disordered" evidence="1">
    <location>
        <begin position="1"/>
        <end position="32"/>
    </location>
</feature>